<dbReference type="InterPro" id="IPR045063">
    <property type="entry name" value="Dynamin_N"/>
</dbReference>
<keyword evidence="7" id="KW-1133">Transmembrane helix</keyword>
<gene>
    <name evidence="9" type="ORF">SIL87_12650</name>
</gene>
<keyword evidence="3" id="KW-0378">Hydrolase</keyword>
<dbReference type="GO" id="GO:0016020">
    <property type="term" value="C:membrane"/>
    <property type="evidence" value="ECO:0007669"/>
    <property type="project" value="UniProtKB-SubCell"/>
</dbReference>
<accession>A0AAW9DR45</accession>
<proteinExistence type="predicted"/>
<dbReference type="Proteomes" id="UP001279553">
    <property type="component" value="Unassembled WGS sequence"/>
</dbReference>
<evidence type="ECO:0000256" key="6">
    <source>
        <dbReference type="SAM" id="MobiDB-lite"/>
    </source>
</evidence>
<dbReference type="EMBL" id="JAWXYB010000018">
    <property type="protein sequence ID" value="MDX5931616.1"/>
    <property type="molecule type" value="Genomic_DNA"/>
</dbReference>
<dbReference type="GO" id="GO:0003924">
    <property type="term" value="F:GTPase activity"/>
    <property type="evidence" value="ECO:0007669"/>
    <property type="project" value="InterPro"/>
</dbReference>
<dbReference type="InterPro" id="IPR027094">
    <property type="entry name" value="Mitofusin_fam"/>
</dbReference>
<evidence type="ECO:0000256" key="1">
    <source>
        <dbReference type="ARBA" id="ARBA00004370"/>
    </source>
</evidence>
<evidence type="ECO:0000256" key="7">
    <source>
        <dbReference type="SAM" id="Phobius"/>
    </source>
</evidence>
<dbReference type="Pfam" id="PF00350">
    <property type="entry name" value="Dynamin_N"/>
    <property type="match status" value="1"/>
</dbReference>
<keyword evidence="5 7" id="KW-0472">Membrane</keyword>
<evidence type="ECO:0000313" key="9">
    <source>
        <dbReference type="EMBL" id="MDX5931616.1"/>
    </source>
</evidence>
<keyword evidence="4" id="KW-0342">GTP-binding</keyword>
<evidence type="ECO:0000259" key="8">
    <source>
        <dbReference type="Pfam" id="PF00350"/>
    </source>
</evidence>
<feature type="domain" description="Dynamin N-terminal" evidence="8">
    <location>
        <begin position="61"/>
        <end position="228"/>
    </location>
</feature>
<dbReference type="AlphaFoldDB" id="A0AAW9DR45"/>
<evidence type="ECO:0000256" key="5">
    <source>
        <dbReference type="ARBA" id="ARBA00023136"/>
    </source>
</evidence>
<keyword evidence="2" id="KW-0547">Nucleotide-binding</keyword>
<organism evidence="9 10">
    <name type="scientific">Acidiphilium acidophilum</name>
    <name type="common">Thiobacillus acidophilus</name>
    <dbReference type="NCBI Taxonomy" id="76588"/>
    <lineage>
        <taxon>Bacteria</taxon>
        <taxon>Pseudomonadati</taxon>
        <taxon>Pseudomonadota</taxon>
        <taxon>Alphaproteobacteria</taxon>
        <taxon>Acetobacterales</taxon>
        <taxon>Acidocellaceae</taxon>
        <taxon>Acidiphilium</taxon>
    </lineage>
</organism>
<evidence type="ECO:0000256" key="4">
    <source>
        <dbReference type="ARBA" id="ARBA00023134"/>
    </source>
</evidence>
<dbReference type="GO" id="GO:0005525">
    <property type="term" value="F:GTP binding"/>
    <property type="evidence" value="ECO:0007669"/>
    <property type="project" value="UniProtKB-KW"/>
</dbReference>
<keyword evidence="10" id="KW-1185">Reference proteome</keyword>
<reference evidence="9 10" key="1">
    <citation type="submission" date="2023-11" db="EMBL/GenBank/DDBJ databases">
        <title>MicrobeMod: A computational toolkit for identifying prokaryotic methylation and restriction-modification with nanopore sequencing.</title>
        <authorList>
            <person name="Crits-Christoph A."/>
            <person name="Kang S.C."/>
            <person name="Lee H."/>
            <person name="Ostrov N."/>
        </authorList>
    </citation>
    <scope>NUCLEOTIDE SEQUENCE [LARGE SCALE GENOMIC DNA]</scope>
    <source>
        <strain evidence="9 10">DSMZ 700</strain>
    </source>
</reference>
<evidence type="ECO:0000256" key="2">
    <source>
        <dbReference type="ARBA" id="ARBA00022741"/>
    </source>
</evidence>
<dbReference type="InterPro" id="IPR027417">
    <property type="entry name" value="P-loop_NTPase"/>
</dbReference>
<dbReference type="Gene3D" id="3.40.50.300">
    <property type="entry name" value="P-loop containing nucleotide triphosphate hydrolases"/>
    <property type="match status" value="1"/>
</dbReference>
<protein>
    <submittedName>
        <fullName evidence="9">Dynamin family protein</fullName>
    </submittedName>
</protein>
<feature type="transmembrane region" description="Helical" evidence="7">
    <location>
        <begin position="379"/>
        <end position="398"/>
    </location>
</feature>
<evidence type="ECO:0000313" key="10">
    <source>
        <dbReference type="Proteomes" id="UP001279553"/>
    </source>
</evidence>
<name>A0AAW9DR45_ACIAO</name>
<sequence length="493" mass="55798">MKYNIDLTKRIQELRDHLARENRTMLGAVDQFEELDRIAWRMGMLDQHHSFVTQIQWWPMIACLGTFSAGKSTFINDYLGCKVQATGNQAVDDRFTVICSGPESDARVLPGRALDADPRFPFYQISLDLETIGAGEGKRIDRYLQLKSVKVDRLKGRILIDSPGFDADVTRSGILKISQLIIDRADLVLVFFDARHAEPGAMQETLRHLVAGTVNRPDSNKFLFILNQIDATSHEDNLEEVTGAWQRAVATQGLNSGQFFLIYSEEAATGFESEDQHHRYQRKRDRDLEGINKRIDKVTVERTYRVVGNLEVIADRMVEQWVPTLNQYIRRWRRAVTLSDIAAVIVVIAALAFAFIRLFVRDGRLSQPIGQIVTDHQPALAIIAGGIAVFLIAVHMSAKNAASRRLVKRIPADDMVDLRAAFRKHTAHWLFPLWRRHPVGWRGSVRTRLENVKRAARDLMRQTNDLYARPAGTEPLVADAASRPARSVESPAS</sequence>
<comment type="caution">
    <text evidence="9">The sequence shown here is derived from an EMBL/GenBank/DDBJ whole genome shotgun (WGS) entry which is preliminary data.</text>
</comment>
<comment type="subcellular location">
    <subcellularLocation>
        <location evidence="1">Membrane</location>
    </subcellularLocation>
</comment>
<dbReference type="PANTHER" id="PTHR10465">
    <property type="entry name" value="TRANSMEMBRANE GTPASE FZO1"/>
    <property type="match status" value="1"/>
</dbReference>
<keyword evidence="7" id="KW-0812">Transmembrane</keyword>
<dbReference type="GO" id="GO:0008053">
    <property type="term" value="P:mitochondrial fusion"/>
    <property type="evidence" value="ECO:0007669"/>
    <property type="project" value="TreeGrafter"/>
</dbReference>
<dbReference type="RefSeq" id="WP_319614518.1">
    <property type="nucleotide sequence ID" value="NZ_JAWXYB010000018.1"/>
</dbReference>
<feature type="region of interest" description="Disordered" evidence="6">
    <location>
        <begin position="470"/>
        <end position="493"/>
    </location>
</feature>
<dbReference type="SUPFAM" id="SSF52540">
    <property type="entry name" value="P-loop containing nucleoside triphosphate hydrolases"/>
    <property type="match status" value="1"/>
</dbReference>
<dbReference type="PANTHER" id="PTHR10465:SF0">
    <property type="entry name" value="SARCALUMENIN"/>
    <property type="match status" value="1"/>
</dbReference>
<feature type="transmembrane region" description="Helical" evidence="7">
    <location>
        <begin position="335"/>
        <end position="359"/>
    </location>
</feature>
<evidence type="ECO:0000256" key="3">
    <source>
        <dbReference type="ARBA" id="ARBA00022801"/>
    </source>
</evidence>